<dbReference type="SUPFAM" id="SSF51206">
    <property type="entry name" value="cAMP-binding domain-like"/>
    <property type="match status" value="1"/>
</dbReference>
<keyword evidence="2" id="KW-0238">DNA-binding</keyword>
<dbReference type="InterPro" id="IPR000595">
    <property type="entry name" value="cNMP-bd_dom"/>
</dbReference>
<dbReference type="GO" id="GO:0006355">
    <property type="term" value="P:regulation of DNA-templated transcription"/>
    <property type="evidence" value="ECO:0007669"/>
    <property type="project" value="InterPro"/>
</dbReference>
<dbReference type="Gene3D" id="2.60.120.10">
    <property type="entry name" value="Jelly Rolls"/>
    <property type="match status" value="1"/>
</dbReference>
<dbReference type="SUPFAM" id="SSF46785">
    <property type="entry name" value="Winged helix' DNA-binding domain"/>
    <property type="match status" value="1"/>
</dbReference>
<dbReference type="RefSeq" id="WP_056960128.1">
    <property type="nucleotide sequence ID" value="NZ_AZFQ01000023.1"/>
</dbReference>
<dbReference type="InterPro" id="IPR014710">
    <property type="entry name" value="RmlC-like_jellyroll"/>
</dbReference>
<evidence type="ECO:0000259" key="4">
    <source>
        <dbReference type="PROSITE" id="PS51063"/>
    </source>
</evidence>
<dbReference type="STRING" id="1423801.FD50_GL000009"/>
<reference evidence="5 6" key="1">
    <citation type="journal article" date="2015" name="Genome Announc.">
        <title>Expanding the biotechnology potential of lactobacilli through comparative genomics of 213 strains and associated genera.</title>
        <authorList>
            <person name="Sun Z."/>
            <person name="Harris H.M."/>
            <person name="McCann A."/>
            <person name="Guo C."/>
            <person name="Argimon S."/>
            <person name="Zhang W."/>
            <person name="Yang X."/>
            <person name="Jeffery I.B."/>
            <person name="Cooney J.C."/>
            <person name="Kagawa T.F."/>
            <person name="Liu W."/>
            <person name="Song Y."/>
            <person name="Salvetti E."/>
            <person name="Wrobel A."/>
            <person name="Rasinkangas P."/>
            <person name="Parkhill J."/>
            <person name="Rea M.C."/>
            <person name="O'Sullivan O."/>
            <person name="Ritari J."/>
            <person name="Douillard F.P."/>
            <person name="Paul Ross R."/>
            <person name="Yang R."/>
            <person name="Briner A.E."/>
            <person name="Felis G.E."/>
            <person name="de Vos W.M."/>
            <person name="Barrangou R."/>
            <person name="Klaenhammer T.R."/>
            <person name="Caufield P.W."/>
            <person name="Cui Y."/>
            <person name="Zhang H."/>
            <person name="O'Toole P.W."/>
        </authorList>
    </citation>
    <scope>NUCLEOTIDE SEQUENCE [LARGE SCALE GENOMIC DNA]</scope>
    <source>
        <strain evidence="5 6">DSM 16230</strain>
    </source>
</reference>
<keyword evidence="3" id="KW-0804">Transcription</keyword>
<dbReference type="InterPro" id="IPR018490">
    <property type="entry name" value="cNMP-bd_dom_sf"/>
</dbReference>
<dbReference type="PROSITE" id="PS51063">
    <property type="entry name" value="HTH_CRP_2"/>
    <property type="match status" value="1"/>
</dbReference>
<dbReference type="AlphaFoldDB" id="A0A0R1V234"/>
<dbReference type="InterPro" id="IPR036390">
    <property type="entry name" value="WH_DNA-bd_sf"/>
</dbReference>
<dbReference type="GO" id="GO:0003677">
    <property type="term" value="F:DNA binding"/>
    <property type="evidence" value="ECO:0007669"/>
    <property type="project" value="UniProtKB-KW"/>
</dbReference>
<feature type="domain" description="HTH crp-type" evidence="4">
    <location>
        <begin position="154"/>
        <end position="228"/>
    </location>
</feature>
<dbReference type="Gene3D" id="1.10.10.10">
    <property type="entry name" value="Winged helix-like DNA-binding domain superfamily/Winged helix DNA-binding domain"/>
    <property type="match status" value="1"/>
</dbReference>
<proteinExistence type="predicted"/>
<accession>A0A0R1V234</accession>
<evidence type="ECO:0000313" key="6">
    <source>
        <dbReference type="Proteomes" id="UP000051166"/>
    </source>
</evidence>
<keyword evidence="1" id="KW-0805">Transcription regulation</keyword>
<evidence type="ECO:0000256" key="3">
    <source>
        <dbReference type="ARBA" id="ARBA00023163"/>
    </source>
</evidence>
<name>A0A0R1V234_9LACO</name>
<dbReference type="PATRIC" id="fig|1423801.4.peg.9"/>
<dbReference type="CDD" id="cd00038">
    <property type="entry name" value="CAP_ED"/>
    <property type="match status" value="1"/>
</dbReference>
<keyword evidence="6" id="KW-1185">Reference proteome</keyword>
<evidence type="ECO:0000313" key="5">
    <source>
        <dbReference type="EMBL" id="KRL99695.1"/>
    </source>
</evidence>
<dbReference type="GeneID" id="98307481"/>
<dbReference type="InterPro" id="IPR036388">
    <property type="entry name" value="WH-like_DNA-bd_sf"/>
</dbReference>
<organism evidence="5 6">
    <name type="scientific">Liquorilactobacillus satsumensis DSM 16230 = JCM 12392</name>
    <dbReference type="NCBI Taxonomy" id="1423801"/>
    <lineage>
        <taxon>Bacteria</taxon>
        <taxon>Bacillati</taxon>
        <taxon>Bacillota</taxon>
        <taxon>Bacilli</taxon>
        <taxon>Lactobacillales</taxon>
        <taxon>Lactobacillaceae</taxon>
        <taxon>Liquorilactobacillus</taxon>
    </lineage>
</organism>
<dbReference type="Proteomes" id="UP000051166">
    <property type="component" value="Unassembled WGS sequence"/>
</dbReference>
<dbReference type="EMBL" id="AZFQ01000023">
    <property type="protein sequence ID" value="KRL99695.1"/>
    <property type="molecule type" value="Genomic_DNA"/>
</dbReference>
<sequence>MEGRYDTPKVKERLAQLQFFLLLNEQQQMEFAAHVNFRELRKGEKLQQLGKDYGGCIHLITKGLVSIRKYSVNGERIASLPLGVDDFCSFEYIVGEGVSNYEIMTLTPVSIAAVPVQFFKKLIGSNQAALEFIISGTRTILGDMLNHRSIFALSRPRIRVITFLLYLSKKAGDPSEDGSRPVPEWLTQTELALMAGTTRETVCATFKALQQDGGLVTEGKRLRLGMAFYEKYKVSV</sequence>
<gene>
    <name evidence="5" type="ORF">FD50_GL000009</name>
</gene>
<comment type="caution">
    <text evidence="5">The sequence shown here is derived from an EMBL/GenBank/DDBJ whole genome shotgun (WGS) entry which is preliminary data.</text>
</comment>
<protein>
    <recommendedName>
        <fullName evidence="4">HTH crp-type domain-containing protein</fullName>
    </recommendedName>
</protein>
<dbReference type="Pfam" id="PF13545">
    <property type="entry name" value="HTH_Crp_2"/>
    <property type="match status" value="1"/>
</dbReference>
<evidence type="ECO:0000256" key="1">
    <source>
        <dbReference type="ARBA" id="ARBA00023015"/>
    </source>
</evidence>
<dbReference type="InterPro" id="IPR012318">
    <property type="entry name" value="HTH_CRP"/>
</dbReference>
<dbReference type="OrthoDB" id="9810708at2"/>
<evidence type="ECO:0000256" key="2">
    <source>
        <dbReference type="ARBA" id="ARBA00023125"/>
    </source>
</evidence>